<keyword evidence="3" id="KW-0238">DNA-binding</keyword>
<comment type="caution">
    <text evidence="5">The sequence shown here is derived from an EMBL/GenBank/DDBJ whole genome shotgun (WGS) entry which is preliminary data.</text>
</comment>
<dbReference type="SUPFAM" id="SSF46785">
    <property type="entry name" value="Winged helix' DNA-binding domain"/>
    <property type="match status" value="1"/>
</dbReference>
<dbReference type="OrthoDB" id="279010at2"/>
<dbReference type="Pfam" id="PF03965">
    <property type="entry name" value="Penicillinase_R"/>
    <property type="match status" value="1"/>
</dbReference>
<evidence type="ECO:0000313" key="5">
    <source>
        <dbReference type="EMBL" id="TXS95004.1"/>
    </source>
</evidence>
<keyword evidence="4" id="KW-0804">Transcription</keyword>
<dbReference type="GO" id="GO:0003677">
    <property type="term" value="F:DNA binding"/>
    <property type="evidence" value="ECO:0007669"/>
    <property type="project" value="UniProtKB-KW"/>
</dbReference>
<evidence type="ECO:0000256" key="4">
    <source>
        <dbReference type="ARBA" id="ARBA00023163"/>
    </source>
</evidence>
<organism evidence="5 6">
    <name type="scientific">Parahaliea aestuarii</name>
    <dbReference type="NCBI Taxonomy" id="1852021"/>
    <lineage>
        <taxon>Bacteria</taxon>
        <taxon>Pseudomonadati</taxon>
        <taxon>Pseudomonadota</taxon>
        <taxon>Gammaproteobacteria</taxon>
        <taxon>Cellvibrionales</taxon>
        <taxon>Halieaceae</taxon>
        <taxon>Parahaliea</taxon>
    </lineage>
</organism>
<evidence type="ECO:0000256" key="2">
    <source>
        <dbReference type="ARBA" id="ARBA00023015"/>
    </source>
</evidence>
<dbReference type="EMBL" id="VRYZ01000001">
    <property type="protein sequence ID" value="TXS95004.1"/>
    <property type="molecule type" value="Genomic_DNA"/>
</dbReference>
<dbReference type="Proteomes" id="UP000321933">
    <property type="component" value="Unassembled WGS sequence"/>
</dbReference>
<protein>
    <submittedName>
        <fullName evidence="5">BlaI/MecI/CopY family transcriptional regulator</fullName>
    </submittedName>
</protein>
<proteinExistence type="inferred from homology"/>
<dbReference type="RefSeq" id="WP_148062844.1">
    <property type="nucleotide sequence ID" value="NZ_VRYZ01000001.1"/>
</dbReference>
<dbReference type="InterPro" id="IPR005650">
    <property type="entry name" value="BlaI_family"/>
</dbReference>
<reference evidence="5 6" key="1">
    <citation type="submission" date="2019-08" db="EMBL/GenBank/DDBJ databases">
        <title>Parahaliea maris sp. nov., isolated from the surface seawater.</title>
        <authorList>
            <person name="Liu Y."/>
        </authorList>
    </citation>
    <scope>NUCLEOTIDE SEQUENCE [LARGE SCALE GENOMIC DNA]</scope>
    <source>
        <strain evidence="5 6">S2-26</strain>
    </source>
</reference>
<dbReference type="AlphaFoldDB" id="A0A5C9A4Q9"/>
<name>A0A5C9A4Q9_9GAMM</name>
<dbReference type="InterPro" id="IPR036390">
    <property type="entry name" value="WH_DNA-bd_sf"/>
</dbReference>
<dbReference type="Gene3D" id="1.10.10.10">
    <property type="entry name" value="Winged helix-like DNA-binding domain superfamily/Winged helix DNA-binding domain"/>
    <property type="match status" value="1"/>
</dbReference>
<evidence type="ECO:0000256" key="1">
    <source>
        <dbReference type="ARBA" id="ARBA00011046"/>
    </source>
</evidence>
<evidence type="ECO:0000256" key="3">
    <source>
        <dbReference type="ARBA" id="ARBA00023125"/>
    </source>
</evidence>
<dbReference type="InterPro" id="IPR036388">
    <property type="entry name" value="WH-like_DNA-bd_sf"/>
</dbReference>
<keyword evidence="6" id="KW-1185">Reference proteome</keyword>
<accession>A0A5C9A4Q9</accession>
<comment type="similarity">
    <text evidence="1">Belongs to the BlaI transcriptional regulatory family.</text>
</comment>
<sequence>MAQGGQQLSRRERQIMDLLYELGRASARDIHAALPSAPSYSAVRALLAILVDKGQVTFQQEGSRYIYAPAQPLTSARQGALRRLVKTFFGGSTHSAANALLGLGADDLADEELDELAALIERERARRRE</sequence>
<evidence type="ECO:0000313" key="6">
    <source>
        <dbReference type="Proteomes" id="UP000321933"/>
    </source>
</evidence>
<gene>
    <name evidence="5" type="ORF">FVW59_03640</name>
</gene>
<dbReference type="GO" id="GO:0045892">
    <property type="term" value="P:negative regulation of DNA-templated transcription"/>
    <property type="evidence" value="ECO:0007669"/>
    <property type="project" value="InterPro"/>
</dbReference>
<dbReference type="PIRSF" id="PIRSF019455">
    <property type="entry name" value="CopR_AtkY"/>
    <property type="match status" value="1"/>
</dbReference>
<keyword evidence="2" id="KW-0805">Transcription regulation</keyword>